<dbReference type="EMBL" id="JBBHJZ010000001">
    <property type="protein sequence ID" value="MEJ5976346.1"/>
    <property type="molecule type" value="Genomic_DNA"/>
</dbReference>
<keyword evidence="2" id="KW-0288">FMN</keyword>
<keyword evidence="4" id="KW-0503">Monooxygenase</keyword>
<dbReference type="InterPro" id="IPR011251">
    <property type="entry name" value="Luciferase-like_dom"/>
</dbReference>
<dbReference type="EC" id="1.-.-.-" evidence="6"/>
<dbReference type="Gene3D" id="3.20.20.30">
    <property type="entry name" value="Luciferase-like domain"/>
    <property type="match status" value="1"/>
</dbReference>
<dbReference type="Proteomes" id="UP001361239">
    <property type="component" value="Unassembled WGS sequence"/>
</dbReference>
<sequence length="305" mass="33421">MTFTLSVTLPFDHIQHGDEFVSMAAVHECSKAAEDAGFWSGTVTDHPVPSYRWLDNGGHYAQDPFVMLSMVAAVTTRLRLQTNIVVLPYRNPFITARAVSSLDAFSNGRVILGLGAGYLKPEYKALGVDFDSRNDLMDEYMRAMKLAWTGEDFSFEGTGYTAVGNRVLPTPVQTPHPPLLVGGNSKRALRRTVELGDAWHPFIVPKMVTDTARTASIDGDDDIIEAIEYMKVHSEKVGRAVPPPVIASSTFQIKPGFNAQEAIDHYAHMKSIGVQGSGASVLATSRSEWCDLARQFGEEVISKVD</sequence>
<evidence type="ECO:0000256" key="1">
    <source>
        <dbReference type="ARBA" id="ARBA00022630"/>
    </source>
</evidence>
<dbReference type="SUPFAM" id="SSF51679">
    <property type="entry name" value="Bacterial luciferase-like"/>
    <property type="match status" value="1"/>
</dbReference>
<reference evidence="6 7" key="1">
    <citation type="submission" date="2024-03" db="EMBL/GenBank/DDBJ databases">
        <authorList>
            <person name="Jo J.-H."/>
        </authorList>
    </citation>
    <scope>NUCLEOTIDE SEQUENCE [LARGE SCALE GENOMIC DNA]</scope>
    <source>
        <strain evidence="6 7">PS1R-30</strain>
    </source>
</reference>
<dbReference type="InterPro" id="IPR050172">
    <property type="entry name" value="SsuD_RutA_monooxygenase"/>
</dbReference>
<organism evidence="6 7">
    <name type="scientific">Novosphingobium anseongense</name>
    <dbReference type="NCBI Taxonomy" id="3133436"/>
    <lineage>
        <taxon>Bacteria</taxon>
        <taxon>Pseudomonadati</taxon>
        <taxon>Pseudomonadota</taxon>
        <taxon>Alphaproteobacteria</taxon>
        <taxon>Sphingomonadales</taxon>
        <taxon>Sphingomonadaceae</taxon>
        <taxon>Novosphingobium</taxon>
    </lineage>
</organism>
<dbReference type="GO" id="GO:0016491">
    <property type="term" value="F:oxidoreductase activity"/>
    <property type="evidence" value="ECO:0007669"/>
    <property type="project" value="UniProtKB-KW"/>
</dbReference>
<dbReference type="Pfam" id="PF00296">
    <property type="entry name" value="Bac_luciferase"/>
    <property type="match status" value="1"/>
</dbReference>
<dbReference type="PANTHER" id="PTHR42847:SF4">
    <property type="entry name" value="ALKANESULFONATE MONOOXYGENASE-RELATED"/>
    <property type="match status" value="1"/>
</dbReference>
<accession>A0ABU8RTD3</accession>
<dbReference type="RefSeq" id="WP_339586261.1">
    <property type="nucleotide sequence ID" value="NZ_JBBHJZ010000001.1"/>
</dbReference>
<dbReference type="NCBIfam" id="TIGR03619">
    <property type="entry name" value="F420_Rv2161c"/>
    <property type="match status" value="1"/>
</dbReference>
<feature type="domain" description="Luciferase-like" evidence="5">
    <location>
        <begin position="9"/>
        <end position="205"/>
    </location>
</feature>
<evidence type="ECO:0000259" key="5">
    <source>
        <dbReference type="Pfam" id="PF00296"/>
    </source>
</evidence>
<evidence type="ECO:0000313" key="6">
    <source>
        <dbReference type="EMBL" id="MEJ5976346.1"/>
    </source>
</evidence>
<gene>
    <name evidence="6" type="ORF">WG901_06850</name>
</gene>
<evidence type="ECO:0000313" key="7">
    <source>
        <dbReference type="Proteomes" id="UP001361239"/>
    </source>
</evidence>
<evidence type="ECO:0000256" key="2">
    <source>
        <dbReference type="ARBA" id="ARBA00022643"/>
    </source>
</evidence>
<evidence type="ECO:0000256" key="4">
    <source>
        <dbReference type="ARBA" id="ARBA00023033"/>
    </source>
</evidence>
<dbReference type="PANTHER" id="PTHR42847">
    <property type="entry name" value="ALKANESULFONATE MONOOXYGENASE"/>
    <property type="match status" value="1"/>
</dbReference>
<proteinExistence type="predicted"/>
<protein>
    <submittedName>
        <fullName evidence="6">LLM class F420-dependent oxidoreductase</fullName>
        <ecNumber evidence="6">1.-.-.-</ecNumber>
    </submittedName>
</protein>
<keyword evidence="1" id="KW-0285">Flavoprotein</keyword>
<keyword evidence="3 6" id="KW-0560">Oxidoreductase</keyword>
<keyword evidence="7" id="KW-1185">Reference proteome</keyword>
<comment type="caution">
    <text evidence="6">The sequence shown here is derived from an EMBL/GenBank/DDBJ whole genome shotgun (WGS) entry which is preliminary data.</text>
</comment>
<evidence type="ECO:0000256" key="3">
    <source>
        <dbReference type="ARBA" id="ARBA00023002"/>
    </source>
</evidence>
<name>A0ABU8RTD3_9SPHN</name>
<dbReference type="InterPro" id="IPR036661">
    <property type="entry name" value="Luciferase-like_sf"/>
</dbReference>
<dbReference type="InterPro" id="IPR019921">
    <property type="entry name" value="Lucif-like_OxRdtase_Rv2161c"/>
</dbReference>